<dbReference type="InterPro" id="IPR010197">
    <property type="entry name" value="OSBS/NAAAR"/>
</dbReference>
<evidence type="ECO:0000313" key="8">
    <source>
        <dbReference type="Proteomes" id="UP000000254"/>
    </source>
</evidence>
<reference evidence="8" key="1">
    <citation type="journal article" date="2009" name="BMC Genomics">
        <title>The complete genome sequence of Staphylothermus marinus reveals differences in sulfur metabolism among heterotrophic Crenarchaeota.</title>
        <authorList>
            <person name="Anderson I.J."/>
            <person name="Dharmarajan L."/>
            <person name="Rodriguez J."/>
            <person name="Hooper S."/>
            <person name="Porat I."/>
            <person name="Ulrich L.E."/>
            <person name="Elkins J.G."/>
            <person name="Mavromatis K."/>
            <person name="Sun H."/>
            <person name="Land M."/>
            <person name="Lapidus A."/>
            <person name="Lucas S."/>
            <person name="Barry K."/>
            <person name="Huber H."/>
            <person name="Zhulin I.B."/>
            <person name="Whitman W.B."/>
            <person name="Mukhopadhyay B."/>
            <person name="Woese C."/>
            <person name="Bristow J."/>
            <person name="Kyrpides N."/>
        </authorList>
    </citation>
    <scope>NUCLEOTIDE SEQUENCE [LARGE SCALE GENOMIC DNA]</scope>
    <source>
        <strain evidence="8">ATCC 43588 / DSM 3639 / JCM 9404 / F1</strain>
    </source>
</reference>
<dbReference type="PANTHER" id="PTHR48073:SF5">
    <property type="entry name" value="O-SUCCINYLBENZOATE SYNTHASE"/>
    <property type="match status" value="1"/>
</dbReference>
<dbReference type="eggNOG" id="arCOG01168">
    <property type="taxonomic scope" value="Archaea"/>
</dbReference>
<dbReference type="Gene3D" id="3.30.390.10">
    <property type="entry name" value="Enolase-like, N-terminal domain"/>
    <property type="match status" value="1"/>
</dbReference>
<dbReference type="EMBL" id="CP000575">
    <property type="protein sequence ID" value="ABN69901.1"/>
    <property type="molecule type" value="Genomic_DNA"/>
</dbReference>
<dbReference type="GO" id="GO:0009234">
    <property type="term" value="P:menaquinone biosynthetic process"/>
    <property type="evidence" value="ECO:0007669"/>
    <property type="project" value="UniProtKB-UniPathway"/>
</dbReference>
<dbReference type="Proteomes" id="UP000000254">
    <property type="component" value="Chromosome"/>
</dbReference>
<dbReference type="HOGENOM" id="CLU_030273_4_4_2"/>
<reference evidence="7 8" key="2">
    <citation type="journal article" date="2009" name="Stand. Genomic Sci.">
        <title>Complete genome sequence of Staphylothermus marinus Stetter and Fiala 1986 type strain F1.</title>
        <authorList>
            <person name="Anderson I.J."/>
            <person name="Sun H."/>
            <person name="Lapidus A."/>
            <person name="Copeland A."/>
            <person name="Glavina Del Rio T."/>
            <person name="Tice H."/>
            <person name="Dalin E."/>
            <person name="Lucas S."/>
            <person name="Barry K."/>
            <person name="Land M."/>
            <person name="Richardson P."/>
            <person name="Huber H."/>
            <person name="Kyrpides N.C."/>
        </authorList>
    </citation>
    <scope>NUCLEOTIDE SEQUENCE [LARGE SCALE GENOMIC DNA]</scope>
    <source>
        <strain evidence="8">ATCC 43588 / DSM 3639 / JCM 9404 / F1</strain>
    </source>
</reference>
<dbReference type="InterPro" id="IPR029065">
    <property type="entry name" value="Enolase_C-like"/>
</dbReference>
<keyword evidence="3" id="KW-0460">Magnesium</keyword>
<dbReference type="EC" id="4.2.1.113" evidence="5"/>
<comment type="cofactor">
    <cofactor evidence="1">
        <name>a divalent metal cation</name>
        <dbReference type="ChEBI" id="CHEBI:60240"/>
    </cofactor>
</comment>
<dbReference type="InterPro" id="IPR036849">
    <property type="entry name" value="Enolase-like_C_sf"/>
</dbReference>
<dbReference type="Gene3D" id="3.20.20.120">
    <property type="entry name" value="Enolase-like C-terminal domain"/>
    <property type="match status" value="1"/>
</dbReference>
<dbReference type="CDD" id="cd03317">
    <property type="entry name" value="NAAAR"/>
    <property type="match status" value="1"/>
</dbReference>
<evidence type="ECO:0000313" key="7">
    <source>
        <dbReference type="EMBL" id="ABN69901.1"/>
    </source>
</evidence>
<name>A3DMP1_STAMF</name>
<evidence type="ECO:0000256" key="5">
    <source>
        <dbReference type="ARBA" id="ARBA00029491"/>
    </source>
</evidence>
<keyword evidence="4 7" id="KW-0456">Lyase</keyword>
<dbReference type="AlphaFoldDB" id="A3DMP1"/>
<dbReference type="SFLD" id="SFLDG00180">
    <property type="entry name" value="muconate_cycloisomerase"/>
    <property type="match status" value="1"/>
</dbReference>
<feature type="domain" description="Mandelate racemase/muconate lactonizing enzyme C-terminal" evidence="6">
    <location>
        <begin position="144"/>
        <end position="236"/>
    </location>
</feature>
<dbReference type="GO" id="GO:0016854">
    <property type="term" value="F:racemase and epimerase activity"/>
    <property type="evidence" value="ECO:0007669"/>
    <property type="project" value="UniProtKB-ARBA"/>
</dbReference>
<dbReference type="SFLD" id="SFLDF00009">
    <property type="entry name" value="o-succinylbenzoate_synthase"/>
    <property type="match status" value="1"/>
</dbReference>
<organism evidence="7 8">
    <name type="scientific">Staphylothermus marinus (strain ATCC 43588 / DSM 3639 / JCM 9404 / F1)</name>
    <dbReference type="NCBI Taxonomy" id="399550"/>
    <lineage>
        <taxon>Archaea</taxon>
        <taxon>Thermoproteota</taxon>
        <taxon>Thermoprotei</taxon>
        <taxon>Desulfurococcales</taxon>
        <taxon>Desulfurococcaceae</taxon>
        <taxon>Staphylothermus</taxon>
    </lineage>
</organism>
<dbReference type="SMART" id="SM00922">
    <property type="entry name" value="MR_MLE"/>
    <property type="match status" value="1"/>
</dbReference>
<dbReference type="NCBIfam" id="TIGR01928">
    <property type="entry name" value="menC_lowGC_arch"/>
    <property type="match status" value="1"/>
</dbReference>
<dbReference type="InterPro" id="IPR013342">
    <property type="entry name" value="Mandelate_racemase_C"/>
</dbReference>
<keyword evidence="2" id="KW-0479">Metal-binding</keyword>
<dbReference type="SUPFAM" id="SSF51604">
    <property type="entry name" value="Enolase C-terminal domain-like"/>
    <property type="match status" value="1"/>
</dbReference>
<protein>
    <recommendedName>
        <fullName evidence="5">o-succinylbenzoate synthase</fullName>
        <ecNumber evidence="5">4.2.1.113</ecNumber>
    </recommendedName>
</protein>
<dbReference type="STRING" id="399550.Smar_0800"/>
<dbReference type="InterPro" id="IPR029017">
    <property type="entry name" value="Enolase-like_N"/>
</dbReference>
<dbReference type="SFLD" id="SFLDS00001">
    <property type="entry name" value="Enolase"/>
    <property type="match status" value="1"/>
</dbReference>
<dbReference type="GO" id="GO:0043748">
    <property type="term" value="F:O-succinylbenzoate synthase activity"/>
    <property type="evidence" value="ECO:0007669"/>
    <property type="project" value="UniProtKB-EC"/>
</dbReference>
<keyword evidence="8" id="KW-1185">Reference proteome</keyword>
<dbReference type="PANTHER" id="PTHR48073">
    <property type="entry name" value="O-SUCCINYLBENZOATE SYNTHASE-RELATED"/>
    <property type="match status" value="1"/>
</dbReference>
<evidence type="ECO:0000256" key="3">
    <source>
        <dbReference type="ARBA" id="ARBA00022842"/>
    </source>
</evidence>
<dbReference type="GeneID" id="4907027"/>
<accession>A3DMP1</accession>
<dbReference type="Pfam" id="PF13378">
    <property type="entry name" value="MR_MLE_C"/>
    <property type="match status" value="1"/>
</dbReference>
<dbReference type="InterPro" id="IPR013341">
    <property type="entry name" value="Mandelate_racemase_N_dom"/>
</dbReference>
<dbReference type="Pfam" id="PF02746">
    <property type="entry name" value="MR_MLE_N"/>
    <property type="match status" value="1"/>
</dbReference>
<dbReference type="RefSeq" id="WP_011839092.1">
    <property type="nucleotide sequence ID" value="NC_009033.1"/>
</dbReference>
<dbReference type="KEGG" id="smr:Smar_0800"/>
<dbReference type="UniPathway" id="UPA00079"/>
<dbReference type="GO" id="GO:0046872">
    <property type="term" value="F:metal ion binding"/>
    <property type="evidence" value="ECO:0007669"/>
    <property type="project" value="UniProtKB-KW"/>
</dbReference>
<evidence type="ECO:0000259" key="6">
    <source>
        <dbReference type="SMART" id="SM00922"/>
    </source>
</evidence>
<proteinExistence type="predicted"/>
<dbReference type="SUPFAM" id="SSF54826">
    <property type="entry name" value="Enolase N-terminal domain-like"/>
    <property type="match status" value="1"/>
</dbReference>
<dbReference type="UniPathway" id="UPA01057">
    <property type="reaction ID" value="UER00165"/>
</dbReference>
<dbReference type="OrthoDB" id="372081at2157"/>
<evidence type="ECO:0000256" key="2">
    <source>
        <dbReference type="ARBA" id="ARBA00022723"/>
    </source>
</evidence>
<evidence type="ECO:0000256" key="4">
    <source>
        <dbReference type="ARBA" id="ARBA00023239"/>
    </source>
</evidence>
<gene>
    <name evidence="7" type="ordered locus">Smar_0800</name>
</gene>
<evidence type="ECO:0000256" key="1">
    <source>
        <dbReference type="ARBA" id="ARBA00001968"/>
    </source>
</evidence>
<sequence>MELVKLEIIHYRATMKEVFETSFGKTRIRDTILIHVIDYSGEEGWGEAPVDIGPWYSYETVYTAIHIIKDYIASILAKHRVIRDPWQYYGLVKIVRGHNMAKAGVEFALWDLYSKLQNKPLYKIVGGVKNKVEAGLSIGIIGDLDKLIRYIDKGLEKGYRRIKIKIKPGWDVDPVKRIREIYGDIPLQVDANAAYTLDDAYIFRELDKYGLLMIEQPLHYDDLYEHSILQREIKTPICLDESIKNVHDAKAGYALGSYKILNIKPARVGGLVETLRIHEFAKKHNIPLWIGGLLETGIGRAFQIAAATLPMIKYPSDISESTRFYEEEIVEPPWTLNKDGTYNVPDKAGIGVDVLYEKIMKHTVKTINIKL</sequence>